<keyword evidence="2" id="KW-1185">Reference proteome</keyword>
<gene>
    <name evidence="1" type="ORF">LWI29_026548</name>
</gene>
<reference evidence="1" key="1">
    <citation type="journal article" date="2022" name="Plant J.">
        <title>Strategies of tolerance reflected in two North American maple genomes.</title>
        <authorList>
            <person name="McEvoy S.L."/>
            <person name="Sezen U.U."/>
            <person name="Trouern-Trend A."/>
            <person name="McMahon S.M."/>
            <person name="Schaberg P.G."/>
            <person name="Yang J."/>
            <person name="Wegrzyn J.L."/>
            <person name="Swenson N.G."/>
        </authorList>
    </citation>
    <scope>NUCLEOTIDE SEQUENCE</scope>
    <source>
        <strain evidence="1">NS2018</strain>
    </source>
</reference>
<name>A0AA39SRR2_ACESA</name>
<reference evidence="1" key="2">
    <citation type="submission" date="2023-06" db="EMBL/GenBank/DDBJ databases">
        <authorList>
            <person name="Swenson N.G."/>
            <person name="Wegrzyn J.L."/>
            <person name="Mcevoy S.L."/>
        </authorList>
    </citation>
    <scope>NUCLEOTIDE SEQUENCE</scope>
    <source>
        <strain evidence="1">NS2018</strain>
        <tissue evidence="1">Leaf</tissue>
    </source>
</reference>
<dbReference type="AlphaFoldDB" id="A0AA39SRR2"/>
<dbReference type="Proteomes" id="UP001168877">
    <property type="component" value="Unassembled WGS sequence"/>
</dbReference>
<accession>A0AA39SRR2</accession>
<evidence type="ECO:0000313" key="1">
    <source>
        <dbReference type="EMBL" id="KAK0593939.1"/>
    </source>
</evidence>
<dbReference type="PANTHER" id="PTHR34410:SF2">
    <property type="entry name" value="RRNA INTRON-ENCODED HOMING ENDONUCLEASE"/>
    <property type="match status" value="1"/>
</dbReference>
<organism evidence="1 2">
    <name type="scientific">Acer saccharum</name>
    <name type="common">Sugar maple</name>
    <dbReference type="NCBI Taxonomy" id="4024"/>
    <lineage>
        <taxon>Eukaryota</taxon>
        <taxon>Viridiplantae</taxon>
        <taxon>Streptophyta</taxon>
        <taxon>Embryophyta</taxon>
        <taxon>Tracheophyta</taxon>
        <taxon>Spermatophyta</taxon>
        <taxon>Magnoliopsida</taxon>
        <taxon>eudicotyledons</taxon>
        <taxon>Gunneridae</taxon>
        <taxon>Pentapetalae</taxon>
        <taxon>rosids</taxon>
        <taxon>malvids</taxon>
        <taxon>Sapindales</taxon>
        <taxon>Sapindaceae</taxon>
        <taxon>Hippocastanoideae</taxon>
        <taxon>Acereae</taxon>
        <taxon>Acer</taxon>
    </lineage>
</organism>
<evidence type="ECO:0000313" key="2">
    <source>
        <dbReference type="Proteomes" id="UP001168877"/>
    </source>
</evidence>
<dbReference type="PANTHER" id="PTHR34410">
    <property type="entry name" value="INTRON-ENCODED HOMING ENDONUCLEASE, PUTATIVE-RELATED"/>
    <property type="match status" value="1"/>
</dbReference>
<comment type="caution">
    <text evidence="1">The sequence shown here is derived from an EMBL/GenBank/DDBJ whole genome shotgun (WGS) entry which is preliminary data.</text>
</comment>
<dbReference type="EMBL" id="JAUESC010000196">
    <property type="protein sequence ID" value="KAK0593939.1"/>
    <property type="molecule type" value="Genomic_DNA"/>
</dbReference>
<proteinExistence type="predicted"/>
<protein>
    <submittedName>
        <fullName evidence="1">Uncharacterized protein</fullName>
    </submittedName>
</protein>
<sequence>MCVFLGRDITEGALAEDVQYFKGGGCHTPNFGHVGRERRGVQCMHKTVGAGAASMMSQGRAKPVSSREIALKVRLAQRIWAPHRMRLMRDIYPVTPTMVVTVKKLVVGPWVGSTGPPRGVHRSARPFCRRCAPGLNWPGRASGAVTLKKLECSKQAYALDTLAWDNIIGFRRTTAKAFAKDVFINQERKLGARRRSDTVLVSTINDADQGSADVTFRTPLAPYEKSKSLGSGGSMVARLKLKGIDGRAPPGVEPAA</sequence>